<reference evidence="1 2" key="1">
    <citation type="submission" date="2019-03" db="EMBL/GenBank/DDBJ databases">
        <title>Single cell metagenomics reveals metabolic interactions within the superorganism composed of flagellate Streblomastix strix and complex community of Bacteroidetes bacteria on its surface.</title>
        <authorList>
            <person name="Treitli S.C."/>
            <person name="Kolisko M."/>
            <person name="Husnik F."/>
            <person name="Keeling P."/>
            <person name="Hampl V."/>
        </authorList>
    </citation>
    <scope>NUCLEOTIDE SEQUENCE [LARGE SCALE GENOMIC DNA]</scope>
    <source>
        <strain evidence="1">St1</strain>
    </source>
</reference>
<accession>A0A5M8P4L3</accession>
<dbReference type="EMBL" id="SNRX01000001">
    <property type="protein sequence ID" value="KAA6303455.1"/>
    <property type="molecule type" value="Genomic_DNA"/>
</dbReference>
<name>A0A5M8P4L3_9BACT</name>
<dbReference type="Proteomes" id="UP000324575">
    <property type="component" value="Unassembled WGS sequence"/>
</dbReference>
<evidence type="ECO:0000313" key="1">
    <source>
        <dbReference type="EMBL" id="KAA6303455.1"/>
    </source>
</evidence>
<sequence length="53" mass="6279">MARPIKETPVITGADAKRFREAMENVKPLSKERKEHIQKSYEWFKSRATFPML</sequence>
<dbReference type="AlphaFoldDB" id="A0A5M8P4L3"/>
<proteinExistence type="predicted"/>
<organism evidence="1 2">
    <name type="scientific">Candidatus Ordinivivax streblomastigis</name>
    <dbReference type="NCBI Taxonomy" id="2540710"/>
    <lineage>
        <taxon>Bacteria</taxon>
        <taxon>Pseudomonadati</taxon>
        <taxon>Bacteroidota</taxon>
        <taxon>Bacteroidia</taxon>
        <taxon>Bacteroidales</taxon>
        <taxon>Candidatus Ordinivivax</taxon>
    </lineage>
</organism>
<evidence type="ECO:0000313" key="2">
    <source>
        <dbReference type="Proteomes" id="UP000324575"/>
    </source>
</evidence>
<gene>
    <name evidence="1" type="ORF">EZS26_000006</name>
</gene>
<protein>
    <submittedName>
        <fullName evidence="1">Uncharacterized protein</fullName>
    </submittedName>
</protein>
<comment type="caution">
    <text evidence="1">The sequence shown here is derived from an EMBL/GenBank/DDBJ whole genome shotgun (WGS) entry which is preliminary data.</text>
</comment>